<name>A0A413IZ27_9BACE</name>
<dbReference type="Gene3D" id="2.160.20.80">
    <property type="entry name" value="E3 ubiquitin-protein ligase SopA"/>
    <property type="match status" value="2"/>
</dbReference>
<organism evidence="1 2">
    <name type="scientific">Bacteroides caccae</name>
    <dbReference type="NCBI Taxonomy" id="47678"/>
    <lineage>
        <taxon>Bacteria</taxon>
        <taxon>Pseudomonadati</taxon>
        <taxon>Bacteroidota</taxon>
        <taxon>Bacteroidia</taxon>
        <taxon>Bacteroidales</taxon>
        <taxon>Bacteroidaceae</taxon>
        <taxon>Bacteroides</taxon>
    </lineage>
</organism>
<evidence type="ECO:0000313" key="2">
    <source>
        <dbReference type="Proteomes" id="UP000284431"/>
    </source>
</evidence>
<dbReference type="RefSeq" id="WP_117859762.1">
    <property type="nucleotide sequence ID" value="NZ_QSCQ01000024.1"/>
</dbReference>
<reference evidence="1 2" key="1">
    <citation type="submission" date="2018-08" db="EMBL/GenBank/DDBJ databases">
        <title>A genome reference for cultivated species of the human gut microbiota.</title>
        <authorList>
            <person name="Zou Y."/>
            <person name="Xue W."/>
            <person name="Luo G."/>
        </authorList>
    </citation>
    <scope>NUCLEOTIDE SEQUENCE [LARGE SCALE GENOMIC DNA]</scope>
    <source>
        <strain evidence="1 2">OF02-6LB</strain>
    </source>
</reference>
<dbReference type="AlphaFoldDB" id="A0A413IZ27"/>
<dbReference type="EMBL" id="QSCS01000024">
    <property type="protein sequence ID" value="RGY24059.1"/>
    <property type="molecule type" value="Genomic_DNA"/>
</dbReference>
<evidence type="ECO:0000313" key="1">
    <source>
        <dbReference type="EMBL" id="RGY24059.1"/>
    </source>
</evidence>
<comment type="caution">
    <text evidence="1">The sequence shown here is derived from an EMBL/GenBank/DDBJ whole genome shotgun (WGS) entry which is preliminary data.</text>
</comment>
<gene>
    <name evidence="1" type="ORF">DXA49_14610</name>
</gene>
<proteinExistence type="predicted"/>
<dbReference type="Proteomes" id="UP000284431">
    <property type="component" value="Unassembled WGS sequence"/>
</dbReference>
<dbReference type="InterPro" id="IPR001646">
    <property type="entry name" value="5peptide_repeat"/>
</dbReference>
<dbReference type="Pfam" id="PF00805">
    <property type="entry name" value="Pentapeptide"/>
    <property type="match status" value="1"/>
</dbReference>
<dbReference type="SUPFAM" id="SSF141571">
    <property type="entry name" value="Pentapeptide repeat-like"/>
    <property type="match status" value="1"/>
</dbReference>
<accession>A0A413IZ27</accession>
<sequence length="189" mass="22443">MKLTDKHYYNQEFKKTPFYNGGFVVWWTNKIFERCRFEGCDFTGVVARGCYFNDCVFKRGKLQHFYIGSTTLVLHRRTVYHHCTFERVKLRHFGIADFYNCTFINCDFQTAFIAASFAHCNFIGEVANCVFCGPQYDRYYYENRLYYWVSNKGKLHDVDFTKASLIDVDFRGGIDLSTTKFPTDYETDR</sequence>
<protein>
    <submittedName>
        <fullName evidence="1">Pentapeptide repeat-containing protein</fullName>
    </submittedName>
</protein>